<sequence length="53" mass="6026">MEAPELIPCERVNPDESDLRLNGDVWELKDQAIKLLDTCADQVDAQIKRSQSK</sequence>
<dbReference type="EMBL" id="LT629762">
    <property type="protein sequence ID" value="SDT52526.1"/>
    <property type="molecule type" value="Genomic_DNA"/>
</dbReference>
<dbReference type="STRING" id="1148509.SAMN05216222_4883"/>
<evidence type="ECO:0000313" key="2">
    <source>
        <dbReference type="Proteomes" id="UP000198481"/>
    </source>
</evidence>
<protein>
    <submittedName>
        <fullName evidence="1">Uncharacterized protein</fullName>
    </submittedName>
</protein>
<proteinExistence type="predicted"/>
<accession>A0A1H2B409</accession>
<dbReference type="AlphaFoldDB" id="A0A1H2B409"/>
<name>A0A1H2B409_9PSED</name>
<reference evidence="1 2" key="1">
    <citation type="submission" date="2016-10" db="EMBL/GenBank/DDBJ databases">
        <authorList>
            <person name="de Groot N.N."/>
        </authorList>
    </citation>
    <scope>NUCLEOTIDE SEQUENCE [LARGE SCALE GENOMIC DNA]</scope>
    <source>
        <strain evidence="1 2">LMG 26867</strain>
    </source>
</reference>
<organism evidence="1 2">
    <name type="scientific">Pseudomonas prosekii</name>
    <dbReference type="NCBI Taxonomy" id="1148509"/>
    <lineage>
        <taxon>Bacteria</taxon>
        <taxon>Pseudomonadati</taxon>
        <taxon>Pseudomonadota</taxon>
        <taxon>Gammaproteobacteria</taxon>
        <taxon>Pseudomonadales</taxon>
        <taxon>Pseudomonadaceae</taxon>
        <taxon>Pseudomonas</taxon>
    </lineage>
</organism>
<dbReference type="Proteomes" id="UP000198481">
    <property type="component" value="Chromosome I"/>
</dbReference>
<gene>
    <name evidence="1" type="ORF">SAMN05216222_4883</name>
</gene>
<evidence type="ECO:0000313" key="1">
    <source>
        <dbReference type="EMBL" id="SDT52526.1"/>
    </source>
</evidence>